<dbReference type="EMBL" id="LT629792">
    <property type="protein sequence ID" value="SDU05078.1"/>
    <property type="molecule type" value="Genomic_DNA"/>
</dbReference>
<feature type="compositionally biased region" description="Polar residues" evidence="7">
    <location>
        <begin position="1"/>
        <end position="10"/>
    </location>
</feature>
<comment type="similarity">
    <text evidence="2">Belongs to the CPA3 antiporters (TC 2.A.63) subunit E family.</text>
</comment>
<keyword evidence="5 8" id="KW-1133">Transmembrane helix</keyword>
<dbReference type="PANTHER" id="PTHR34584">
    <property type="entry name" value="NA(+)/H(+) ANTIPORTER SUBUNIT E1"/>
    <property type="match status" value="1"/>
</dbReference>
<proteinExistence type="inferred from homology"/>
<keyword evidence="6 8" id="KW-0472">Membrane</keyword>
<evidence type="ECO:0000256" key="4">
    <source>
        <dbReference type="ARBA" id="ARBA00022692"/>
    </source>
</evidence>
<keyword evidence="3" id="KW-1003">Cell membrane</keyword>
<dbReference type="RefSeq" id="WP_058237346.1">
    <property type="nucleotide sequence ID" value="NZ_LT629792.1"/>
</dbReference>
<accession>A0ABY0VB58</accession>
<dbReference type="PANTHER" id="PTHR34584:SF1">
    <property type="entry name" value="NA(+)_H(+) ANTIPORTER SUBUNIT E1"/>
    <property type="match status" value="1"/>
</dbReference>
<keyword evidence="4 8" id="KW-0812">Transmembrane</keyword>
<feature type="transmembrane region" description="Helical" evidence="8">
    <location>
        <begin position="28"/>
        <end position="45"/>
    </location>
</feature>
<dbReference type="InterPro" id="IPR002758">
    <property type="entry name" value="Cation_antiport_E"/>
</dbReference>
<feature type="region of interest" description="Disordered" evidence="7">
    <location>
        <begin position="1"/>
        <end position="21"/>
    </location>
</feature>
<evidence type="ECO:0000256" key="1">
    <source>
        <dbReference type="ARBA" id="ARBA00004651"/>
    </source>
</evidence>
<organism evidence="9 10">
    <name type="scientific">Schaalia radingae</name>
    <dbReference type="NCBI Taxonomy" id="131110"/>
    <lineage>
        <taxon>Bacteria</taxon>
        <taxon>Bacillati</taxon>
        <taxon>Actinomycetota</taxon>
        <taxon>Actinomycetes</taxon>
        <taxon>Actinomycetales</taxon>
        <taxon>Actinomycetaceae</taxon>
        <taxon>Schaalia</taxon>
    </lineage>
</organism>
<protein>
    <submittedName>
        <fullName evidence="9">Multisubunit Na+/H+ antiporter, MnhE subunit</fullName>
    </submittedName>
</protein>
<evidence type="ECO:0000313" key="10">
    <source>
        <dbReference type="Proteomes" id="UP000198976"/>
    </source>
</evidence>
<feature type="transmembrane region" description="Helical" evidence="8">
    <location>
        <begin position="51"/>
        <end position="68"/>
    </location>
</feature>
<evidence type="ECO:0000256" key="5">
    <source>
        <dbReference type="ARBA" id="ARBA00022989"/>
    </source>
</evidence>
<dbReference type="Proteomes" id="UP000198976">
    <property type="component" value="Chromosome I"/>
</dbReference>
<reference evidence="9 10" key="1">
    <citation type="submission" date="2016-10" db="EMBL/GenBank/DDBJ databases">
        <authorList>
            <person name="Varghese N."/>
            <person name="Submissions S."/>
        </authorList>
    </citation>
    <scope>NUCLEOTIDE SEQUENCE [LARGE SCALE GENOMIC DNA]</scope>
    <source>
        <strain evidence="9 10">DSM 9169</strain>
    </source>
</reference>
<sequence length="352" mass="38076">MTASLTSSNPAGPEPHVSRRHTPLGKRLSIAMTLWLTIIWCLIFGHFDWLTIISGVLVALAVQVAFPLPHITRLWHIRPLYVLWVLLTFTRDVIVAGLQVSKVVLLNKRVDNAIVRVDLRSSNPVHLTIQSAMTSLVPGTVVLRVDRLSAGLYLHVLDVPAQGGIDGVKESIRAQEARMLRAIAASEHLEQWGIDLPVKPIWSWSKKSPTASERCVPVEDTVETTQAQPPLREVTPTGEDHHEEPASGEGTQRNHGDDVRDTVDHAKALRDATQGDISGMVDLTKVVPEEERGLDVTETTKSGEGQGLGDAFASDTAGEPGDAHASGNAEEPGDAYPSDTAGEPGARGEEDQ</sequence>
<name>A0ABY0VB58_9ACTO</name>
<evidence type="ECO:0000256" key="7">
    <source>
        <dbReference type="SAM" id="MobiDB-lite"/>
    </source>
</evidence>
<keyword evidence="10" id="KW-1185">Reference proteome</keyword>
<gene>
    <name evidence="9" type="ORF">SAMN04489714_1861</name>
</gene>
<evidence type="ECO:0000256" key="6">
    <source>
        <dbReference type="ARBA" id="ARBA00023136"/>
    </source>
</evidence>
<feature type="region of interest" description="Disordered" evidence="7">
    <location>
        <begin position="280"/>
        <end position="352"/>
    </location>
</feature>
<evidence type="ECO:0000256" key="2">
    <source>
        <dbReference type="ARBA" id="ARBA00006228"/>
    </source>
</evidence>
<evidence type="ECO:0000256" key="3">
    <source>
        <dbReference type="ARBA" id="ARBA00022475"/>
    </source>
</evidence>
<feature type="region of interest" description="Disordered" evidence="7">
    <location>
        <begin position="209"/>
        <end position="259"/>
    </location>
</feature>
<dbReference type="Pfam" id="PF01899">
    <property type="entry name" value="MNHE"/>
    <property type="match status" value="1"/>
</dbReference>
<evidence type="ECO:0000313" key="9">
    <source>
        <dbReference type="EMBL" id="SDU05078.1"/>
    </source>
</evidence>
<comment type="subcellular location">
    <subcellularLocation>
        <location evidence="1">Cell membrane</location>
        <topology evidence="1">Multi-pass membrane protein</topology>
    </subcellularLocation>
</comment>
<evidence type="ECO:0000256" key="8">
    <source>
        <dbReference type="SAM" id="Phobius"/>
    </source>
</evidence>